<organism evidence="10 11">
    <name type="scientific">Thalassobaculum fulvum</name>
    <dbReference type="NCBI Taxonomy" id="1633335"/>
    <lineage>
        <taxon>Bacteria</taxon>
        <taxon>Pseudomonadati</taxon>
        <taxon>Pseudomonadota</taxon>
        <taxon>Alphaproteobacteria</taxon>
        <taxon>Rhodospirillales</taxon>
        <taxon>Thalassobaculaceae</taxon>
        <taxon>Thalassobaculum</taxon>
    </lineage>
</organism>
<reference evidence="10" key="1">
    <citation type="journal article" date="2014" name="Int. J. Syst. Evol. Microbiol.">
        <title>Complete genome sequence of Corynebacterium casei LMG S-19264T (=DSM 44701T), isolated from a smear-ripened cheese.</title>
        <authorList>
            <consortium name="US DOE Joint Genome Institute (JGI-PGF)"/>
            <person name="Walter F."/>
            <person name="Albersmeier A."/>
            <person name="Kalinowski J."/>
            <person name="Ruckert C."/>
        </authorList>
    </citation>
    <scope>NUCLEOTIDE SEQUENCE</scope>
    <source>
        <strain evidence="10">KCTC 42651</strain>
    </source>
</reference>
<evidence type="ECO:0000256" key="5">
    <source>
        <dbReference type="ARBA" id="ARBA00023136"/>
    </source>
</evidence>
<keyword evidence="5 6" id="KW-0472">Membrane</keyword>
<dbReference type="SMART" id="SM00244">
    <property type="entry name" value="PHB"/>
    <property type="match status" value="1"/>
</dbReference>
<feature type="coiled-coil region" evidence="7">
    <location>
        <begin position="253"/>
        <end position="280"/>
    </location>
</feature>
<dbReference type="SUPFAM" id="SSF117892">
    <property type="entry name" value="Band 7/SPFH domain"/>
    <property type="match status" value="1"/>
</dbReference>
<evidence type="ECO:0000313" key="11">
    <source>
        <dbReference type="Proteomes" id="UP000630353"/>
    </source>
</evidence>
<evidence type="ECO:0000256" key="1">
    <source>
        <dbReference type="ARBA" id="ARBA00004167"/>
    </source>
</evidence>
<dbReference type="Pfam" id="PF12221">
    <property type="entry name" value="HflK_N"/>
    <property type="match status" value="1"/>
</dbReference>
<feature type="transmembrane region" description="Helical" evidence="6">
    <location>
        <begin position="64"/>
        <end position="82"/>
    </location>
</feature>
<protein>
    <recommendedName>
        <fullName evidence="6">Protein HflK</fullName>
    </recommendedName>
</protein>
<evidence type="ECO:0000313" key="10">
    <source>
        <dbReference type="EMBL" id="GHD63696.1"/>
    </source>
</evidence>
<sequence length="387" mass="42405">MPWSDQGGGGQGPWGGGGSGGGRGNSPWGRPGGGPNPKDIEDMLRRGQQRFRGMIPGGFGGPKLIVLGIAVLLGVWAVNGFYRVQPNQQGIELVFGRFTGVPTEPGLHWNWPSPIGNVYLPNVTLENRIEIGFRSSGDGSARSSSSRDVPEESQMITGDENLIDIDFVVFWRIADAAKYLFTLRDPDQTVKVASEAVMRDIIGGTRIQDALTDRRGPIESEAQIQLQRLVDEYGAGIEIRQVQLLEVDPPSQVIDAFNEVTRAKQDLERMKNEAEAYRNDVVPRARGEAAQIVEEADAYRQEVVNRAQGDGNRFDSVYQAYTQSKDVTTQRIYLETLEEVMRNVNKVIIDDSASGGGVVPYLPLPEIQKRLNRPATGAARTTQQGGN</sequence>
<accession>A0A918XYC8</accession>
<keyword evidence="10" id="KW-0378">Hydrolase</keyword>
<feature type="compositionally biased region" description="Gly residues" evidence="8">
    <location>
        <begin position="1"/>
        <end position="35"/>
    </location>
</feature>
<dbReference type="RefSeq" id="WP_189995712.1">
    <property type="nucleotide sequence ID" value="NZ_BMZS01000017.1"/>
</dbReference>
<comment type="function">
    <text evidence="6">HflC and HflK could encode or regulate a protease.</text>
</comment>
<name>A0A918XYC8_9PROT</name>
<comment type="subunit">
    <text evidence="6">HflC and HflK may interact to form a multimeric complex.</text>
</comment>
<dbReference type="PANTHER" id="PTHR43327">
    <property type="entry name" value="STOMATIN-LIKE PROTEIN 2, MITOCHONDRIAL"/>
    <property type="match status" value="1"/>
</dbReference>
<keyword evidence="4 6" id="KW-1133">Transmembrane helix</keyword>
<evidence type="ECO:0000256" key="7">
    <source>
        <dbReference type="SAM" id="Coils"/>
    </source>
</evidence>
<dbReference type="Gene3D" id="3.30.479.30">
    <property type="entry name" value="Band 7 domain"/>
    <property type="match status" value="1"/>
</dbReference>
<evidence type="ECO:0000256" key="6">
    <source>
        <dbReference type="RuleBase" id="RU364113"/>
    </source>
</evidence>
<comment type="subcellular location">
    <subcellularLocation>
        <location evidence="1">Membrane</location>
        <topology evidence="1">Single-pass membrane protein</topology>
    </subcellularLocation>
</comment>
<dbReference type="InterPro" id="IPR001107">
    <property type="entry name" value="Band_7"/>
</dbReference>
<comment type="similarity">
    <text evidence="2 6">Belongs to the band 7/mec-2 family. HflK subfamily.</text>
</comment>
<dbReference type="CDD" id="cd03404">
    <property type="entry name" value="SPFH_HflK"/>
    <property type="match status" value="1"/>
</dbReference>
<dbReference type="InterPro" id="IPR010201">
    <property type="entry name" value="HflK"/>
</dbReference>
<evidence type="ECO:0000259" key="9">
    <source>
        <dbReference type="SMART" id="SM00244"/>
    </source>
</evidence>
<keyword evidence="7" id="KW-0175">Coiled coil</keyword>
<dbReference type="InterPro" id="IPR036013">
    <property type="entry name" value="Band_7/SPFH_dom_sf"/>
</dbReference>
<dbReference type="PANTHER" id="PTHR43327:SF2">
    <property type="entry name" value="MODULATOR OF FTSH PROTEASE HFLK"/>
    <property type="match status" value="1"/>
</dbReference>
<evidence type="ECO:0000256" key="4">
    <source>
        <dbReference type="ARBA" id="ARBA00022989"/>
    </source>
</evidence>
<dbReference type="Pfam" id="PF01145">
    <property type="entry name" value="Band_7"/>
    <property type="match status" value="1"/>
</dbReference>
<evidence type="ECO:0000256" key="8">
    <source>
        <dbReference type="SAM" id="MobiDB-lite"/>
    </source>
</evidence>
<dbReference type="GO" id="GO:0016020">
    <property type="term" value="C:membrane"/>
    <property type="evidence" value="ECO:0007669"/>
    <property type="project" value="UniProtKB-SubCell"/>
</dbReference>
<dbReference type="GO" id="GO:0006508">
    <property type="term" value="P:proteolysis"/>
    <property type="evidence" value="ECO:0007669"/>
    <property type="project" value="UniProtKB-KW"/>
</dbReference>
<dbReference type="NCBIfam" id="TIGR01933">
    <property type="entry name" value="hflK"/>
    <property type="match status" value="1"/>
</dbReference>
<gene>
    <name evidence="10" type="ORF">GCM10017083_54360</name>
</gene>
<keyword evidence="11" id="KW-1185">Reference proteome</keyword>
<dbReference type="AlphaFoldDB" id="A0A918XYC8"/>
<feature type="region of interest" description="Disordered" evidence="8">
    <location>
        <begin position="1"/>
        <end position="40"/>
    </location>
</feature>
<keyword evidence="10" id="KW-0645">Protease</keyword>
<reference evidence="10" key="2">
    <citation type="submission" date="2020-09" db="EMBL/GenBank/DDBJ databases">
        <authorList>
            <person name="Sun Q."/>
            <person name="Kim S."/>
        </authorList>
    </citation>
    <scope>NUCLEOTIDE SEQUENCE</scope>
    <source>
        <strain evidence="10">KCTC 42651</strain>
    </source>
</reference>
<dbReference type="GO" id="GO:0008233">
    <property type="term" value="F:peptidase activity"/>
    <property type="evidence" value="ECO:0007669"/>
    <property type="project" value="UniProtKB-KW"/>
</dbReference>
<dbReference type="InterPro" id="IPR020980">
    <property type="entry name" value="Membrane_HflK_N"/>
</dbReference>
<proteinExistence type="inferred from homology"/>
<evidence type="ECO:0000256" key="2">
    <source>
        <dbReference type="ARBA" id="ARBA00006971"/>
    </source>
</evidence>
<dbReference type="EMBL" id="BMZS01000017">
    <property type="protein sequence ID" value="GHD63696.1"/>
    <property type="molecule type" value="Genomic_DNA"/>
</dbReference>
<feature type="domain" description="Band 7" evidence="9">
    <location>
        <begin position="79"/>
        <end position="261"/>
    </location>
</feature>
<comment type="caution">
    <text evidence="10">The sequence shown here is derived from an EMBL/GenBank/DDBJ whole genome shotgun (WGS) entry which is preliminary data.</text>
</comment>
<evidence type="ECO:0000256" key="3">
    <source>
        <dbReference type="ARBA" id="ARBA00022692"/>
    </source>
</evidence>
<dbReference type="Proteomes" id="UP000630353">
    <property type="component" value="Unassembled WGS sequence"/>
</dbReference>
<dbReference type="InterPro" id="IPR050710">
    <property type="entry name" value="Band7/mec-2_domain"/>
</dbReference>
<keyword evidence="3 6" id="KW-0812">Transmembrane</keyword>